<dbReference type="OrthoDB" id="4525710at2759"/>
<feature type="region of interest" description="Disordered" evidence="2">
    <location>
        <begin position="84"/>
        <end position="141"/>
    </location>
</feature>
<evidence type="ECO:0000259" key="3">
    <source>
        <dbReference type="PROSITE" id="PS00463"/>
    </source>
</evidence>
<dbReference type="InterPro" id="IPR001138">
    <property type="entry name" value="Zn2Cys6_DnaBD"/>
</dbReference>
<dbReference type="PROSITE" id="PS00463">
    <property type="entry name" value="ZN2_CY6_FUNGAL_1"/>
    <property type="match status" value="1"/>
</dbReference>
<dbReference type="PANTHER" id="PTHR37534:SF25">
    <property type="entry name" value="ZN(II)2CYS6 TRANSCRIPTION FACTOR (EUROFUNG)"/>
    <property type="match status" value="1"/>
</dbReference>
<sequence>MRQRSGCKACRERHIKCVKLRESDKCKYCTERQKPCVRGNAFRFRPVKAVKFNAGEDIGSAEQSLEFRIGQKWVEIPHSLRFVAPNTDGDQEEPDVDADEEVNVSVEPTNTSEESGESSRTQQRHPYHQGVDTNDDSLLTDYNNSAYESASLPTHDSTSDLPSIHDVLSSHISPTHTAQRSDYDTACQLRRTVSASEVLPAESIAGWHDSPTSNPQSTPHVSKKSPLESIHNISPFANSSFSPTSSLTLRWPVSNAYEASLLHHYIVFCTNWIDVCDSRRHFEKEVPKRAAQFPVILNGILGLAARHLWLMGKMPEDLSQPYVDQCLQALIVALEDPLAHWDENFLVAVILLRLHEEMGDADEQCHHFGTARILNSISSFAADGGLRESASWVSLRQHIYVSLTTQQPLNLSLENYRHSSVFREFDDEAWANRIIFLFATILQAVFDDDHMEANNLSKENWKELDSEVDEWESTKPWTFCALYIEPGAGERFTGTWPSLPCAQGIVAVGLQYYHLCKILLTIYSPNASLVGLAGVRARKATDAAIRKHIRITIGYGVSNSHCGNAMFQGSHILSACGAYVVDEKEQEACVEYLTGLQRLIGWRTDKVIKDLREQWST</sequence>
<dbReference type="CDD" id="cd00067">
    <property type="entry name" value="GAL4"/>
    <property type="match status" value="1"/>
</dbReference>
<keyword evidence="5" id="KW-1185">Reference proteome</keyword>
<keyword evidence="1" id="KW-0539">Nucleus</keyword>
<reference evidence="4" key="1">
    <citation type="journal article" date="2020" name="Stud. Mycol.">
        <title>101 Dothideomycetes genomes: a test case for predicting lifestyles and emergence of pathogens.</title>
        <authorList>
            <person name="Haridas S."/>
            <person name="Albert R."/>
            <person name="Binder M."/>
            <person name="Bloem J."/>
            <person name="Labutti K."/>
            <person name="Salamov A."/>
            <person name="Andreopoulos B."/>
            <person name="Baker S."/>
            <person name="Barry K."/>
            <person name="Bills G."/>
            <person name="Bluhm B."/>
            <person name="Cannon C."/>
            <person name="Castanera R."/>
            <person name="Culley D."/>
            <person name="Daum C."/>
            <person name="Ezra D."/>
            <person name="Gonzalez J."/>
            <person name="Henrissat B."/>
            <person name="Kuo A."/>
            <person name="Liang C."/>
            <person name="Lipzen A."/>
            <person name="Lutzoni F."/>
            <person name="Magnuson J."/>
            <person name="Mondo S."/>
            <person name="Nolan M."/>
            <person name="Ohm R."/>
            <person name="Pangilinan J."/>
            <person name="Park H.-J."/>
            <person name="Ramirez L."/>
            <person name="Alfaro M."/>
            <person name="Sun H."/>
            <person name="Tritt A."/>
            <person name="Yoshinaga Y."/>
            <person name="Zwiers L.-H."/>
            <person name="Turgeon B."/>
            <person name="Goodwin S."/>
            <person name="Spatafora J."/>
            <person name="Crous P."/>
            <person name="Grigoriev I."/>
        </authorList>
    </citation>
    <scope>NUCLEOTIDE SEQUENCE</scope>
    <source>
        <strain evidence="4">CBS 675.92</strain>
    </source>
</reference>
<evidence type="ECO:0000256" key="2">
    <source>
        <dbReference type="SAM" id="MobiDB-lite"/>
    </source>
</evidence>
<dbReference type="EMBL" id="ML976986">
    <property type="protein sequence ID" value="KAF1958784.1"/>
    <property type="molecule type" value="Genomic_DNA"/>
</dbReference>
<feature type="compositionally biased region" description="Acidic residues" evidence="2">
    <location>
        <begin position="89"/>
        <end position="102"/>
    </location>
</feature>
<dbReference type="AlphaFoldDB" id="A0A6A5U2B1"/>
<dbReference type="InterPro" id="IPR036864">
    <property type="entry name" value="Zn2-C6_fun-type_DNA-bd_sf"/>
</dbReference>
<evidence type="ECO:0000313" key="5">
    <source>
        <dbReference type="Proteomes" id="UP000800035"/>
    </source>
</evidence>
<dbReference type="GO" id="GO:0008270">
    <property type="term" value="F:zinc ion binding"/>
    <property type="evidence" value="ECO:0007669"/>
    <property type="project" value="InterPro"/>
</dbReference>
<dbReference type="GO" id="GO:0045944">
    <property type="term" value="P:positive regulation of transcription by RNA polymerase II"/>
    <property type="evidence" value="ECO:0007669"/>
    <property type="project" value="TreeGrafter"/>
</dbReference>
<protein>
    <recommendedName>
        <fullName evidence="3">Zn(2)-C6 fungal-type domain-containing protein</fullName>
    </recommendedName>
</protein>
<feature type="domain" description="Zn(2)-C6 fungal-type" evidence="3">
    <location>
        <begin position="6"/>
        <end position="36"/>
    </location>
</feature>
<proteinExistence type="predicted"/>
<feature type="compositionally biased region" description="Polar residues" evidence="2">
    <location>
        <begin position="106"/>
        <end position="121"/>
    </location>
</feature>
<feature type="region of interest" description="Disordered" evidence="2">
    <location>
        <begin position="203"/>
        <end position="225"/>
    </location>
</feature>
<gene>
    <name evidence="4" type="ORF">CC80DRAFT_468500</name>
</gene>
<name>A0A6A5U2B1_9PLEO</name>
<dbReference type="GO" id="GO:0000976">
    <property type="term" value="F:transcription cis-regulatory region binding"/>
    <property type="evidence" value="ECO:0007669"/>
    <property type="project" value="TreeGrafter"/>
</dbReference>
<accession>A0A6A5U2B1</accession>
<evidence type="ECO:0000256" key="1">
    <source>
        <dbReference type="ARBA" id="ARBA00023242"/>
    </source>
</evidence>
<dbReference type="PANTHER" id="PTHR37534">
    <property type="entry name" value="TRANSCRIPTIONAL ACTIVATOR PROTEIN UGA3"/>
    <property type="match status" value="1"/>
</dbReference>
<dbReference type="GO" id="GO:0000981">
    <property type="term" value="F:DNA-binding transcription factor activity, RNA polymerase II-specific"/>
    <property type="evidence" value="ECO:0007669"/>
    <property type="project" value="InterPro"/>
</dbReference>
<dbReference type="GO" id="GO:0005634">
    <property type="term" value="C:nucleus"/>
    <property type="evidence" value="ECO:0007669"/>
    <property type="project" value="TreeGrafter"/>
</dbReference>
<organism evidence="4 5">
    <name type="scientific">Byssothecium circinans</name>
    <dbReference type="NCBI Taxonomy" id="147558"/>
    <lineage>
        <taxon>Eukaryota</taxon>
        <taxon>Fungi</taxon>
        <taxon>Dikarya</taxon>
        <taxon>Ascomycota</taxon>
        <taxon>Pezizomycotina</taxon>
        <taxon>Dothideomycetes</taxon>
        <taxon>Pleosporomycetidae</taxon>
        <taxon>Pleosporales</taxon>
        <taxon>Massarineae</taxon>
        <taxon>Massarinaceae</taxon>
        <taxon>Byssothecium</taxon>
    </lineage>
</organism>
<feature type="compositionally biased region" description="Polar residues" evidence="2">
    <location>
        <begin position="210"/>
        <end position="220"/>
    </location>
</feature>
<dbReference type="SUPFAM" id="SSF57701">
    <property type="entry name" value="Zn2/Cys6 DNA-binding domain"/>
    <property type="match status" value="1"/>
</dbReference>
<dbReference type="Proteomes" id="UP000800035">
    <property type="component" value="Unassembled WGS sequence"/>
</dbReference>
<evidence type="ECO:0000313" key="4">
    <source>
        <dbReference type="EMBL" id="KAF1958784.1"/>
    </source>
</evidence>